<accession>C1KFT6</accession>
<dbReference type="KEGG" id="vg:7751031"/>
<reference evidence="1 2" key="1">
    <citation type="journal article" date="2009" name="Gene">
        <title>Genome of a virulent bacteriophage Lb338-1 that lyses the probiotic Lactobacillus paracasei cheese strain.</title>
        <authorList>
            <person name="Alemayehu D."/>
            <person name="Ross R.P."/>
            <person name="O'Sullivan O."/>
            <person name="Coffey A."/>
            <person name="Stanton C."/>
            <person name="Fitzgerald G.F."/>
            <person name="McAuliffe O."/>
        </authorList>
    </citation>
    <scope>NUCLEOTIDE SEQUENCE [LARGE SCALE GENOMIC DNA]</scope>
    <source>
        <strain evidence="1">Lb338-1</strain>
    </source>
</reference>
<dbReference type="EMBL" id="FJ822135">
    <property type="protein sequence ID" value="ACO37097.1"/>
    <property type="molecule type" value="Genomic_DNA"/>
</dbReference>
<sequence>MVRSGRTGGGKMKYYETEEPFHSLIVANNTKEALDLYREMYGDNDDPEQFKELSREEALYRIASAKTEDRDSLTYEEVKEDLDAKVPTMLLVDRKIL</sequence>
<protein>
    <submittedName>
        <fullName evidence="1">Uncharacterized protein</fullName>
    </submittedName>
</protein>
<evidence type="ECO:0000313" key="1">
    <source>
        <dbReference type="EMBL" id="ACO37097.1"/>
    </source>
</evidence>
<dbReference type="Proteomes" id="UP000001878">
    <property type="component" value="Segment"/>
</dbReference>
<dbReference type="GeneID" id="7751031"/>
<proteinExistence type="predicted"/>
<evidence type="ECO:0000313" key="2">
    <source>
        <dbReference type="Proteomes" id="UP000001878"/>
    </source>
</evidence>
<dbReference type="RefSeq" id="YP_002790855.1">
    <property type="nucleotide sequence ID" value="NC_012530.1"/>
</dbReference>
<gene>
    <name evidence="1" type="ORF">lb338_phage_176</name>
</gene>
<name>C1KFT6_9CAUD</name>
<organism evidence="1 2">
    <name type="scientific">Lactobacillus phage Lb338-1</name>
    <dbReference type="NCBI Taxonomy" id="2892342"/>
    <lineage>
        <taxon>Viruses</taxon>
        <taxon>Duplodnaviria</taxon>
        <taxon>Heunggongvirae</taxon>
        <taxon>Uroviricota</taxon>
        <taxon>Caudoviricetes</taxon>
        <taxon>Herelleviridae</taxon>
        <taxon>Mooreparkvirus</taxon>
        <taxon>Mooreparkvirus Lb3381</taxon>
    </lineage>
</organism>
<keyword evidence="2" id="KW-1185">Reference proteome</keyword>